<dbReference type="Gene3D" id="1.20.1530.20">
    <property type="match status" value="1"/>
</dbReference>
<feature type="transmembrane region" description="Helical" evidence="8">
    <location>
        <begin position="223"/>
        <end position="244"/>
    </location>
</feature>
<accession>A0A1I2MJ25</accession>
<dbReference type="RefSeq" id="WP_092888581.1">
    <property type="nucleotide sequence ID" value="NZ_FOOQ01000001.1"/>
</dbReference>
<evidence type="ECO:0000256" key="3">
    <source>
        <dbReference type="ARBA" id="ARBA00022448"/>
    </source>
</evidence>
<dbReference type="GO" id="GO:0055085">
    <property type="term" value="P:transmembrane transport"/>
    <property type="evidence" value="ECO:0007669"/>
    <property type="project" value="InterPro"/>
</dbReference>
<sequence>MSLVSIFATAILPIVAVGAVGFALGRATDVRTDPLNTVVVYVLAPALVFHSLASTSLARSTLVEVAVAVTVYHLVMIVLAEGAGRLFGQRDPFLSALVLVAAFPNSGNYGIPVSNFAFGSTGRSTAVLFLSVQSVLIYTVGVYIASRGGGDSGLEGVKRVFQIPLVYAVVAALLARAVGVVPPAGSTAMETLKLVGDSSIPLMLLILGIQLSKTDVGSTLSEVGVVTVLKMAVAPVVGVGIALVVGFSDPSVGRTFVLECAMPAAVTPLILVGEFAEGDVAGVPVAEFVSTAVFVTTLVSVPTLTVTIALLESGVVL</sequence>
<comment type="subcellular location">
    <subcellularLocation>
        <location evidence="1">Cell membrane</location>
        <topology evidence="1">Multi-pass membrane protein</topology>
    </subcellularLocation>
</comment>
<keyword evidence="7 8" id="KW-0472">Membrane</keyword>
<evidence type="ECO:0000313" key="10">
    <source>
        <dbReference type="Proteomes" id="UP000198876"/>
    </source>
</evidence>
<dbReference type="Proteomes" id="UP000198876">
    <property type="component" value="Unassembled WGS sequence"/>
</dbReference>
<feature type="transmembrane region" description="Helical" evidence="8">
    <location>
        <begin position="65"/>
        <end position="87"/>
    </location>
</feature>
<evidence type="ECO:0000313" key="9">
    <source>
        <dbReference type="EMBL" id="SFF91038.1"/>
    </source>
</evidence>
<feature type="transmembrane region" description="Helical" evidence="8">
    <location>
        <begin position="288"/>
        <end position="311"/>
    </location>
</feature>
<keyword evidence="5 8" id="KW-0812">Transmembrane</keyword>
<feature type="transmembrane region" description="Helical" evidence="8">
    <location>
        <begin position="165"/>
        <end position="182"/>
    </location>
</feature>
<dbReference type="OrthoDB" id="147743at2157"/>
<evidence type="ECO:0008006" key="11">
    <source>
        <dbReference type="Google" id="ProtNLM"/>
    </source>
</evidence>
<feature type="transmembrane region" description="Helical" evidence="8">
    <location>
        <begin position="93"/>
        <end position="113"/>
    </location>
</feature>
<evidence type="ECO:0000256" key="2">
    <source>
        <dbReference type="ARBA" id="ARBA00010145"/>
    </source>
</evidence>
<keyword evidence="4" id="KW-1003">Cell membrane</keyword>
<dbReference type="Pfam" id="PF03547">
    <property type="entry name" value="Mem_trans"/>
    <property type="match status" value="2"/>
</dbReference>
<evidence type="ECO:0000256" key="6">
    <source>
        <dbReference type="ARBA" id="ARBA00022989"/>
    </source>
</evidence>
<dbReference type="PANTHER" id="PTHR36838:SF1">
    <property type="entry name" value="SLR1864 PROTEIN"/>
    <property type="match status" value="1"/>
</dbReference>
<feature type="transmembrane region" description="Helical" evidence="8">
    <location>
        <begin position="35"/>
        <end position="53"/>
    </location>
</feature>
<keyword evidence="3" id="KW-0813">Transport</keyword>
<dbReference type="STRING" id="553467.SAMN04488063_0756"/>
<feature type="transmembrane region" description="Helical" evidence="8">
    <location>
        <begin position="125"/>
        <end position="145"/>
    </location>
</feature>
<evidence type="ECO:0000256" key="5">
    <source>
        <dbReference type="ARBA" id="ARBA00022692"/>
    </source>
</evidence>
<dbReference type="AlphaFoldDB" id="A0A1I2MJ25"/>
<dbReference type="InterPro" id="IPR038770">
    <property type="entry name" value="Na+/solute_symporter_sf"/>
</dbReference>
<gene>
    <name evidence="9" type="ORF">SAMN04488063_0756</name>
</gene>
<evidence type="ECO:0000256" key="7">
    <source>
        <dbReference type="ARBA" id="ARBA00023136"/>
    </source>
</evidence>
<keyword evidence="6 8" id="KW-1133">Transmembrane helix</keyword>
<name>A0A1I2MJ25_9EURY</name>
<evidence type="ECO:0000256" key="1">
    <source>
        <dbReference type="ARBA" id="ARBA00004651"/>
    </source>
</evidence>
<dbReference type="PANTHER" id="PTHR36838">
    <property type="entry name" value="AUXIN EFFLUX CARRIER FAMILY PROTEIN"/>
    <property type="match status" value="1"/>
</dbReference>
<organism evidence="9 10">
    <name type="scientific">Halopelagius inordinatus</name>
    <dbReference type="NCBI Taxonomy" id="553467"/>
    <lineage>
        <taxon>Archaea</taxon>
        <taxon>Methanobacteriati</taxon>
        <taxon>Methanobacteriota</taxon>
        <taxon>Stenosarchaea group</taxon>
        <taxon>Halobacteria</taxon>
        <taxon>Halobacteriales</taxon>
        <taxon>Haloferacaceae</taxon>
    </lineage>
</organism>
<keyword evidence="10" id="KW-1185">Reference proteome</keyword>
<feature type="transmembrane region" description="Helical" evidence="8">
    <location>
        <begin position="256"/>
        <end position="276"/>
    </location>
</feature>
<protein>
    <recommendedName>
        <fullName evidence="11">AEC family transporter</fullName>
    </recommendedName>
</protein>
<proteinExistence type="inferred from homology"/>
<dbReference type="GO" id="GO:0005886">
    <property type="term" value="C:plasma membrane"/>
    <property type="evidence" value="ECO:0007669"/>
    <property type="project" value="UniProtKB-SubCell"/>
</dbReference>
<reference evidence="10" key="1">
    <citation type="submission" date="2016-10" db="EMBL/GenBank/DDBJ databases">
        <authorList>
            <person name="Varghese N."/>
            <person name="Submissions S."/>
        </authorList>
    </citation>
    <scope>NUCLEOTIDE SEQUENCE [LARGE SCALE GENOMIC DNA]</scope>
    <source>
        <strain evidence="10">CGMCC 1.7739</strain>
    </source>
</reference>
<feature type="transmembrane region" description="Helical" evidence="8">
    <location>
        <begin position="194"/>
        <end position="211"/>
    </location>
</feature>
<evidence type="ECO:0000256" key="8">
    <source>
        <dbReference type="SAM" id="Phobius"/>
    </source>
</evidence>
<comment type="similarity">
    <text evidence="2">Belongs to the auxin efflux carrier (TC 2.A.69) family.</text>
</comment>
<evidence type="ECO:0000256" key="4">
    <source>
        <dbReference type="ARBA" id="ARBA00022475"/>
    </source>
</evidence>
<dbReference type="InterPro" id="IPR004776">
    <property type="entry name" value="Mem_transp_PIN-like"/>
</dbReference>
<dbReference type="EMBL" id="FOOQ01000001">
    <property type="protein sequence ID" value="SFF91038.1"/>
    <property type="molecule type" value="Genomic_DNA"/>
</dbReference>